<organism evidence="1 2">
    <name type="scientific">Gossypium arboreum</name>
    <name type="common">Tree cotton</name>
    <name type="synonym">Gossypium nanking</name>
    <dbReference type="NCBI Taxonomy" id="29729"/>
    <lineage>
        <taxon>Eukaryota</taxon>
        <taxon>Viridiplantae</taxon>
        <taxon>Streptophyta</taxon>
        <taxon>Embryophyta</taxon>
        <taxon>Tracheophyta</taxon>
        <taxon>Spermatophyta</taxon>
        <taxon>Magnoliopsida</taxon>
        <taxon>eudicotyledons</taxon>
        <taxon>Gunneridae</taxon>
        <taxon>Pentapetalae</taxon>
        <taxon>rosids</taxon>
        <taxon>malvids</taxon>
        <taxon>Malvales</taxon>
        <taxon>Malvaceae</taxon>
        <taxon>Malvoideae</taxon>
        <taxon>Gossypium</taxon>
    </lineage>
</organism>
<evidence type="ECO:0000313" key="2">
    <source>
        <dbReference type="Proteomes" id="UP000032142"/>
    </source>
</evidence>
<protein>
    <submittedName>
        <fullName evidence="1">Uncharacterized protein</fullName>
    </submittedName>
</protein>
<keyword evidence="2" id="KW-1185">Reference proteome</keyword>
<dbReference type="Proteomes" id="UP000032142">
    <property type="component" value="Unassembled WGS sequence"/>
</dbReference>
<evidence type="ECO:0000313" key="1">
    <source>
        <dbReference type="EMBL" id="KHG18651.1"/>
    </source>
</evidence>
<sequence>MGQKQSKQANMGNQHGLEFITRVDHTAVSNW</sequence>
<dbReference type="AlphaFoldDB" id="A0A0B0P5K2"/>
<name>A0A0B0P5K2_GOSAR</name>
<dbReference type="EMBL" id="KN411083">
    <property type="protein sequence ID" value="KHG18651.1"/>
    <property type="molecule type" value="Genomic_DNA"/>
</dbReference>
<proteinExistence type="predicted"/>
<reference evidence="2" key="1">
    <citation type="submission" date="2014-09" db="EMBL/GenBank/DDBJ databases">
        <authorList>
            <person name="Mudge J."/>
            <person name="Ramaraj T."/>
            <person name="Lindquist I.E."/>
            <person name="Bharti A.K."/>
            <person name="Sundararajan A."/>
            <person name="Cameron C.T."/>
            <person name="Woodward J.E."/>
            <person name="May G.D."/>
            <person name="Brubaker C."/>
            <person name="Broadhvest J."/>
            <person name="Wilkins T.A."/>
        </authorList>
    </citation>
    <scope>NUCLEOTIDE SEQUENCE</scope>
    <source>
        <strain evidence="2">cv. AKA8401</strain>
    </source>
</reference>
<gene>
    <name evidence="1" type="ORF">F383_06484</name>
</gene>
<accession>A0A0B0P5K2</accession>